<feature type="transmembrane region" description="Helical" evidence="1">
    <location>
        <begin position="71"/>
        <end position="90"/>
    </location>
</feature>
<dbReference type="InterPro" id="IPR019629">
    <property type="entry name" value="Uncharacterised_HI1736/YgjV"/>
</dbReference>
<evidence type="ECO:0000256" key="1">
    <source>
        <dbReference type="SAM" id="Phobius"/>
    </source>
</evidence>
<gene>
    <name evidence="2" type="ORF">FHU10_3022</name>
</gene>
<feature type="transmembrane region" description="Helical" evidence="1">
    <location>
        <begin position="43"/>
        <end position="64"/>
    </location>
</feature>
<reference evidence="2" key="2">
    <citation type="submission" date="2019-08" db="EMBL/GenBank/DDBJ databases">
        <title>Investigation of anaerobic lignin degradation for improved lignocellulosic biofuels.</title>
        <authorList>
            <person name="Deangelis K.PhD."/>
        </authorList>
    </citation>
    <scope>NUCLEOTIDE SEQUENCE [LARGE SCALE GENOMIC DNA]</scope>
    <source>
        <strain evidence="2">128R</strain>
    </source>
</reference>
<evidence type="ECO:0000313" key="2">
    <source>
        <dbReference type="EMBL" id="TVZ70449.1"/>
    </source>
</evidence>
<dbReference type="EMBL" id="VISQ01000001">
    <property type="protein sequence ID" value="TVZ70449.1"/>
    <property type="molecule type" value="Genomic_DNA"/>
</dbReference>
<dbReference type="Pfam" id="PF10688">
    <property type="entry name" value="Imp-YgjV"/>
    <property type="match status" value="1"/>
</dbReference>
<keyword evidence="1" id="KW-1133">Transmembrane helix</keyword>
<protein>
    <submittedName>
        <fullName evidence="2">Inner membrane protein</fullName>
    </submittedName>
</protein>
<keyword evidence="1" id="KW-0472">Membrane</keyword>
<reference evidence="2" key="1">
    <citation type="submission" date="2019-06" db="EMBL/GenBank/DDBJ databases">
        <authorList>
            <person name="Deangelis K."/>
            <person name="Huntemann M."/>
            <person name="Clum A."/>
            <person name="Pillay M."/>
            <person name="Palaniappan K."/>
            <person name="Varghese N."/>
            <person name="Mikhailova N."/>
            <person name="Stamatis D."/>
            <person name="Reddy T."/>
            <person name="Daum C."/>
            <person name="Shapiro N."/>
            <person name="Ivanova N."/>
            <person name="Kyrpides N."/>
            <person name="Woyke T."/>
        </authorList>
    </citation>
    <scope>NUCLEOTIDE SEQUENCE [LARGE SCALE GENOMIC DNA]</scope>
    <source>
        <strain evidence="2">128R</strain>
    </source>
</reference>
<accession>A0A542CYN6</accession>
<proteinExistence type="predicted"/>
<dbReference type="AlphaFoldDB" id="A0A542CYN6"/>
<dbReference type="InterPro" id="IPR026267">
    <property type="entry name" value="YgjV"/>
</dbReference>
<name>A0A542CYN6_SERFO</name>
<keyword evidence="1" id="KW-0812">Transmembrane</keyword>
<sequence>MLSEVFWPAQLLGLLAFAVGALAFLQRNDTKLRLHLTLNGVLLTLHFLLLGMMAAAISCLLCAVRTWVSGYYRSMGVMLFFIVMACALVIPQLKHSIEWLTVIGTILSTYALFRLEGLPLRLCMLASTIVWLIHNIWAGSTGGILLEGMFLVINSYTILSLYRAQRRENSKLEEA</sequence>
<dbReference type="PIRSF" id="PIRSF011443">
    <property type="entry name" value="YgjV"/>
    <property type="match status" value="1"/>
</dbReference>
<organism evidence="2">
    <name type="scientific">Serratia fonticola</name>
    <dbReference type="NCBI Taxonomy" id="47917"/>
    <lineage>
        <taxon>Bacteria</taxon>
        <taxon>Pseudomonadati</taxon>
        <taxon>Pseudomonadota</taxon>
        <taxon>Gammaproteobacteria</taxon>
        <taxon>Enterobacterales</taxon>
        <taxon>Yersiniaceae</taxon>
        <taxon>Serratia</taxon>
    </lineage>
</organism>
<feature type="transmembrane region" description="Helical" evidence="1">
    <location>
        <begin position="96"/>
        <end position="113"/>
    </location>
</feature>
<comment type="caution">
    <text evidence="2">The sequence shown here is derived from an EMBL/GenBank/DDBJ whole genome shotgun (WGS) entry which is preliminary data.</text>
</comment>
<dbReference type="OrthoDB" id="7858522at2"/>